<evidence type="ECO:0000256" key="9">
    <source>
        <dbReference type="ARBA" id="ARBA00025772"/>
    </source>
</evidence>
<keyword evidence="3" id="KW-1003">Cell membrane</keyword>
<evidence type="ECO:0000256" key="5">
    <source>
        <dbReference type="ARBA" id="ARBA00022519"/>
    </source>
</evidence>
<gene>
    <name evidence="13" type="ORF">dnm_088810</name>
</gene>
<evidence type="ECO:0000256" key="2">
    <source>
        <dbReference type="ARBA" id="ARBA00021549"/>
    </source>
</evidence>
<protein>
    <recommendedName>
        <fullName evidence="2">Type II secretion system protein H</fullName>
    </recommendedName>
    <alternativeName>
        <fullName evidence="10">General secretion pathway protein H</fullName>
    </alternativeName>
</protein>
<reference evidence="13" key="1">
    <citation type="journal article" date="2021" name="Microb. Physiol.">
        <title>Proteogenomic Insights into the Physiology of Marine, Sulfate-Reducing, Filamentous Desulfonema limicola and Desulfonema magnum.</title>
        <authorList>
            <person name="Schnaars V."/>
            <person name="Wohlbrand L."/>
            <person name="Scheve S."/>
            <person name="Hinrichs C."/>
            <person name="Reinhardt R."/>
            <person name="Rabus R."/>
        </authorList>
    </citation>
    <scope>NUCLEOTIDE SEQUENCE</scope>
    <source>
        <strain evidence="13">4be13</strain>
    </source>
</reference>
<name>A0A975GT64_9BACT</name>
<proteinExistence type="inferred from homology"/>
<keyword evidence="6 11" id="KW-0812">Transmembrane</keyword>
<dbReference type="PROSITE" id="PS00409">
    <property type="entry name" value="PROKAR_NTER_METHYL"/>
    <property type="match status" value="1"/>
</dbReference>
<dbReference type="SUPFAM" id="SSF54523">
    <property type="entry name" value="Pili subunits"/>
    <property type="match status" value="1"/>
</dbReference>
<feature type="domain" description="General secretion pathway GspH" evidence="12">
    <location>
        <begin position="42"/>
        <end position="161"/>
    </location>
</feature>
<dbReference type="Pfam" id="PF12019">
    <property type="entry name" value="GspH"/>
    <property type="match status" value="1"/>
</dbReference>
<keyword evidence="8 11" id="KW-0472">Membrane</keyword>
<evidence type="ECO:0000313" key="13">
    <source>
        <dbReference type="EMBL" id="QTA92790.1"/>
    </source>
</evidence>
<sequence>MRKNSGFTLIELFVTMALMAILAAFAVPNIMKWVPNYRLKSAVQDTFSNFQRAKLMAAKRNITCTIIFNQPIDDKTYDYVVFLDPNNNLEYDNDEDVIAKVNLKEKYKGSVDTENITFQDNVVAFRPNGLPRNKGNGLGMGTVSLKNTNGRITDIILSSAGSVRIKVVLLK</sequence>
<dbReference type="GO" id="GO:0015628">
    <property type="term" value="P:protein secretion by the type II secretion system"/>
    <property type="evidence" value="ECO:0007669"/>
    <property type="project" value="InterPro"/>
</dbReference>
<feature type="transmembrane region" description="Helical" evidence="11">
    <location>
        <begin position="12"/>
        <end position="31"/>
    </location>
</feature>
<keyword evidence="5" id="KW-0997">Cell inner membrane</keyword>
<dbReference type="GO" id="GO:0015627">
    <property type="term" value="C:type II protein secretion system complex"/>
    <property type="evidence" value="ECO:0007669"/>
    <property type="project" value="InterPro"/>
</dbReference>
<dbReference type="InterPro" id="IPR012902">
    <property type="entry name" value="N_methyl_site"/>
</dbReference>
<dbReference type="Gene3D" id="3.30.700.10">
    <property type="entry name" value="Glycoprotein, Type 4 Pilin"/>
    <property type="match status" value="1"/>
</dbReference>
<keyword evidence="4" id="KW-0488">Methylation</keyword>
<evidence type="ECO:0000256" key="7">
    <source>
        <dbReference type="ARBA" id="ARBA00022989"/>
    </source>
</evidence>
<dbReference type="InterPro" id="IPR022346">
    <property type="entry name" value="T2SS_GspH"/>
</dbReference>
<keyword evidence="14" id="KW-1185">Reference proteome</keyword>
<keyword evidence="7 11" id="KW-1133">Transmembrane helix</keyword>
<dbReference type="AlphaFoldDB" id="A0A975GT64"/>
<dbReference type="NCBIfam" id="TIGR02532">
    <property type="entry name" value="IV_pilin_GFxxxE"/>
    <property type="match status" value="1"/>
</dbReference>
<organism evidence="13 14">
    <name type="scientific">Desulfonema magnum</name>
    <dbReference type="NCBI Taxonomy" id="45655"/>
    <lineage>
        <taxon>Bacteria</taxon>
        <taxon>Pseudomonadati</taxon>
        <taxon>Thermodesulfobacteriota</taxon>
        <taxon>Desulfobacteria</taxon>
        <taxon>Desulfobacterales</taxon>
        <taxon>Desulfococcaceae</taxon>
        <taxon>Desulfonema</taxon>
    </lineage>
</organism>
<dbReference type="InterPro" id="IPR045584">
    <property type="entry name" value="Pilin-like"/>
</dbReference>
<dbReference type="GO" id="GO:0005886">
    <property type="term" value="C:plasma membrane"/>
    <property type="evidence" value="ECO:0007669"/>
    <property type="project" value="UniProtKB-SubCell"/>
</dbReference>
<comment type="subcellular location">
    <subcellularLocation>
        <location evidence="1">Cell inner membrane</location>
        <topology evidence="1">Single-pass membrane protein</topology>
    </subcellularLocation>
</comment>
<evidence type="ECO:0000256" key="8">
    <source>
        <dbReference type="ARBA" id="ARBA00023136"/>
    </source>
</evidence>
<comment type="similarity">
    <text evidence="9">Belongs to the GSP H family.</text>
</comment>
<evidence type="ECO:0000259" key="12">
    <source>
        <dbReference type="Pfam" id="PF12019"/>
    </source>
</evidence>
<accession>A0A975GT64</accession>
<evidence type="ECO:0000256" key="10">
    <source>
        <dbReference type="ARBA" id="ARBA00030775"/>
    </source>
</evidence>
<evidence type="ECO:0000256" key="11">
    <source>
        <dbReference type="SAM" id="Phobius"/>
    </source>
</evidence>
<dbReference type="EMBL" id="CP061800">
    <property type="protein sequence ID" value="QTA92790.1"/>
    <property type="molecule type" value="Genomic_DNA"/>
</dbReference>
<evidence type="ECO:0000256" key="6">
    <source>
        <dbReference type="ARBA" id="ARBA00022692"/>
    </source>
</evidence>
<evidence type="ECO:0000313" key="14">
    <source>
        <dbReference type="Proteomes" id="UP000663722"/>
    </source>
</evidence>
<dbReference type="KEGG" id="dmm:dnm_088810"/>
<dbReference type="RefSeq" id="WP_207680016.1">
    <property type="nucleotide sequence ID" value="NZ_CP061800.1"/>
</dbReference>
<dbReference type="Proteomes" id="UP000663722">
    <property type="component" value="Chromosome"/>
</dbReference>
<dbReference type="Pfam" id="PF07963">
    <property type="entry name" value="N_methyl"/>
    <property type="match status" value="1"/>
</dbReference>
<evidence type="ECO:0000256" key="4">
    <source>
        <dbReference type="ARBA" id="ARBA00022481"/>
    </source>
</evidence>
<evidence type="ECO:0000256" key="3">
    <source>
        <dbReference type="ARBA" id="ARBA00022475"/>
    </source>
</evidence>
<evidence type="ECO:0000256" key="1">
    <source>
        <dbReference type="ARBA" id="ARBA00004377"/>
    </source>
</evidence>